<dbReference type="Proteomes" id="UP000177876">
    <property type="component" value="Unassembled WGS sequence"/>
</dbReference>
<dbReference type="GO" id="GO:0005975">
    <property type="term" value="P:carbohydrate metabolic process"/>
    <property type="evidence" value="ECO:0007669"/>
    <property type="project" value="UniProtKB-ARBA"/>
</dbReference>
<dbReference type="Gene3D" id="2.60.40.10">
    <property type="entry name" value="Immunoglobulins"/>
    <property type="match status" value="1"/>
</dbReference>
<dbReference type="Pfam" id="PF01833">
    <property type="entry name" value="TIG"/>
    <property type="match status" value="1"/>
</dbReference>
<comment type="caution">
    <text evidence="2">The sequence shown here is derived from an EMBL/GenBank/DDBJ whole genome shotgun (WGS) entry which is preliminary data.</text>
</comment>
<dbReference type="InterPro" id="IPR002909">
    <property type="entry name" value="IPT_dom"/>
</dbReference>
<proteinExistence type="predicted"/>
<reference evidence="2 3" key="1">
    <citation type="journal article" date="2016" name="Nat. Commun.">
        <title>Thousands of microbial genomes shed light on interconnected biogeochemical processes in an aquifer system.</title>
        <authorList>
            <person name="Anantharaman K."/>
            <person name="Brown C.T."/>
            <person name="Hug L.A."/>
            <person name="Sharon I."/>
            <person name="Castelle C.J."/>
            <person name="Probst A.J."/>
            <person name="Thomas B.C."/>
            <person name="Singh A."/>
            <person name="Wilkins M.J."/>
            <person name="Karaoz U."/>
            <person name="Brodie E.L."/>
            <person name="Williams K.H."/>
            <person name="Hubbard S.S."/>
            <person name="Banfield J.F."/>
        </authorList>
    </citation>
    <scope>NUCLEOTIDE SEQUENCE [LARGE SCALE GENOMIC DNA]</scope>
</reference>
<dbReference type="InterPro" id="IPR014756">
    <property type="entry name" value="Ig_E-set"/>
</dbReference>
<dbReference type="EMBL" id="MELK01000010">
    <property type="protein sequence ID" value="OFW59779.1"/>
    <property type="molecule type" value="Genomic_DNA"/>
</dbReference>
<evidence type="ECO:0000313" key="3">
    <source>
        <dbReference type="Proteomes" id="UP000177876"/>
    </source>
</evidence>
<feature type="domain" description="IPT/TIG" evidence="1">
    <location>
        <begin position="29"/>
        <end position="111"/>
    </location>
</feature>
<protein>
    <recommendedName>
        <fullName evidence="1">IPT/TIG domain-containing protein</fullName>
    </recommendedName>
</protein>
<sequence length="209" mass="22247">MSMRKRHALAGISLVLLAMALPGCGRQPLPSISKISPSSGKAGKEVIISGSNLGAIQSTSSVQFGSATAIVISWSDSEIEVEVPEEAHAGENEVTVTTAGGTSATARFEVEKEKDKSEGGDEEAKNAPEEAIVEFLKKQGEDPEGSTFAEYKVSKEDPNWMIYSEASHPGPPADLPMFLLHKVNGEWIVLSWGTDIFPQEYGGPSDLSL</sequence>
<accession>A0A1F2WSF0</accession>
<name>A0A1F2WSF0_9ACTN</name>
<gene>
    <name evidence="2" type="ORF">A2Y75_07865</name>
</gene>
<evidence type="ECO:0000259" key="1">
    <source>
        <dbReference type="SMART" id="SM00429"/>
    </source>
</evidence>
<dbReference type="AlphaFoldDB" id="A0A1F2WSF0"/>
<dbReference type="SUPFAM" id="SSF81296">
    <property type="entry name" value="E set domains"/>
    <property type="match status" value="1"/>
</dbReference>
<evidence type="ECO:0000313" key="2">
    <source>
        <dbReference type="EMBL" id="OFW59779.1"/>
    </source>
</evidence>
<dbReference type="SMART" id="SM00429">
    <property type="entry name" value="IPT"/>
    <property type="match status" value="1"/>
</dbReference>
<dbReference type="InterPro" id="IPR013783">
    <property type="entry name" value="Ig-like_fold"/>
</dbReference>
<organism evidence="2 3">
    <name type="scientific">Candidatus Solincola sediminis</name>
    <dbReference type="NCBI Taxonomy" id="1797199"/>
    <lineage>
        <taxon>Bacteria</taxon>
        <taxon>Bacillati</taxon>
        <taxon>Actinomycetota</taxon>
        <taxon>Candidatus Geothermincolia</taxon>
        <taxon>Candidatus Geothermincolales</taxon>
        <taxon>Candidatus Geothermincolaceae</taxon>
        <taxon>Candidatus Solincola</taxon>
    </lineage>
</organism>